<dbReference type="AlphaFoldDB" id="A0A2V0PCF3"/>
<evidence type="ECO:0008006" key="7">
    <source>
        <dbReference type="Google" id="ProtNLM"/>
    </source>
</evidence>
<sequence>MATPPGVAKALQRVQAQVDAGAFYEAQQMYKTTYHRYHSRRQLEEAYAVLREGAVQQLRSGQITCGAELGTMLVEAFGDDKAPPAGGAVDALCAVVAAMPAPPAGAPEEGADADVDACSRFITAAVKWAHKAGADAGVRRLHDLFAGHLISAYGWRLLGRASAHFARGGDADAFAAALAGCAAAAPAGEADLFVARAVLQTLACAHPATLGRQLAHADALLAACRRRAWGGGPLPDTPLLHFAGFLLTALQQRSHALVQLLRVKYAPALARDPSLEAYLARAEEVYFNVGGGAGGGLLGGLLRGLFEGDEEE</sequence>
<dbReference type="InterPro" id="IPR007317">
    <property type="entry name" value="GET4"/>
</dbReference>
<dbReference type="STRING" id="307507.A0A2V0PCF3"/>
<dbReference type="Pfam" id="PF04190">
    <property type="entry name" value="GET4"/>
    <property type="match status" value="1"/>
</dbReference>
<evidence type="ECO:0000256" key="1">
    <source>
        <dbReference type="ARBA" id="ARBA00004514"/>
    </source>
</evidence>
<reference evidence="5 6" key="1">
    <citation type="journal article" date="2018" name="Sci. Rep.">
        <title>Raphidocelis subcapitata (=Pseudokirchneriella subcapitata) provides an insight into genome evolution and environmental adaptations in the Sphaeropleales.</title>
        <authorList>
            <person name="Suzuki S."/>
            <person name="Yamaguchi H."/>
            <person name="Nakajima N."/>
            <person name="Kawachi M."/>
        </authorList>
    </citation>
    <scope>NUCLEOTIDE SEQUENCE [LARGE SCALE GENOMIC DNA]</scope>
    <source>
        <strain evidence="5 6">NIES-35</strain>
    </source>
</reference>
<dbReference type="GO" id="GO:0045048">
    <property type="term" value="P:protein insertion into ER membrane"/>
    <property type="evidence" value="ECO:0007669"/>
    <property type="project" value="InterPro"/>
</dbReference>
<keyword evidence="4" id="KW-0963">Cytoplasm</keyword>
<organism evidence="5 6">
    <name type="scientific">Raphidocelis subcapitata</name>
    <dbReference type="NCBI Taxonomy" id="307507"/>
    <lineage>
        <taxon>Eukaryota</taxon>
        <taxon>Viridiplantae</taxon>
        <taxon>Chlorophyta</taxon>
        <taxon>core chlorophytes</taxon>
        <taxon>Chlorophyceae</taxon>
        <taxon>CS clade</taxon>
        <taxon>Sphaeropleales</taxon>
        <taxon>Selenastraceae</taxon>
        <taxon>Raphidocelis</taxon>
    </lineage>
</organism>
<dbReference type="PANTHER" id="PTHR12875:SF0">
    <property type="entry name" value="GOLGI TO ER TRAFFIC PROTEIN 4 HOMOLOG"/>
    <property type="match status" value="1"/>
</dbReference>
<dbReference type="FunFam" id="1.25.40.10:FF:000060">
    <property type="entry name" value="Golgi to ER traffic protein 4 homolog"/>
    <property type="match status" value="1"/>
</dbReference>
<dbReference type="InterPro" id="IPR011990">
    <property type="entry name" value="TPR-like_helical_dom_sf"/>
</dbReference>
<keyword evidence="3" id="KW-0813">Transport</keyword>
<evidence type="ECO:0000313" key="6">
    <source>
        <dbReference type="Proteomes" id="UP000247498"/>
    </source>
</evidence>
<evidence type="ECO:0000313" key="5">
    <source>
        <dbReference type="EMBL" id="GBF97534.1"/>
    </source>
</evidence>
<gene>
    <name evidence="5" type="ORF">Rsub_10457</name>
</gene>
<name>A0A2V0PCF3_9CHLO</name>
<dbReference type="InParanoid" id="A0A2V0PCF3"/>
<dbReference type="EMBL" id="BDRX01000101">
    <property type="protein sequence ID" value="GBF97534.1"/>
    <property type="molecule type" value="Genomic_DNA"/>
</dbReference>
<dbReference type="GO" id="GO:0005829">
    <property type="term" value="C:cytosol"/>
    <property type="evidence" value="ECO:0007669"/>
    <property type="project" value="UniProtKB-SubCell"/>
</dbReference>
<protein>
    <recommendedName>
        <fullName evidence="7">Golgi to ER traffic protein</fullName>
    </recommendedName>
</protein>
<comment type="similarity">
    <text evidence="2">Belongs to the GET4 family.</text>
</comment>
<dbReference type="OrthoDB" id="10252405at2759"/>
<dbReference type="Gene3D" id="1.25.40.10">
    <property type="entry name" value="Tetratricopeptide repeat domain"/>
    <property type="match status" value="1"/>
</dbReference>
<dbReference type="Proteomes" id="UP000247498">
    <property type="component" value="Unassembled WGS sequence"/>
</dbReference>
<proteinExistence type="inferred from homology"/>
<dbReference type="FunCoup" id="A0A2V0PCF3">
    <property type="interactions" value="1865"/>
</dbReference>
<evidence type="ECO:0000256" key="4">
    <source>
        <dbReference type="ARBA" id="ARBA00022490"/>
    </source>
</evidence>
<keyword evidence="6" id="KW-1185">Reference proteome</keyword>
<comment type="caution">
    <text evidence="5">The sequence shown here is derived from an EMBL/GenBank/DDBJ whole genome shotgun (WGS) entry which is preliminary data.</text>
</comment>
<evidence type="ECO:0000256" key="3">
    <source>
        <dbReference type="ARBA" id="ARBA00022448"/>
    </source>
</evidence>
<evidence type="ECO:0000256" key="2">
    <source>
        <dbReference type="ARBA" id="ARBA00005351"/>
    </source>
</evidence>
<dbReference type="PANTHER" id="PTHR12875">
    <property type="entry name" value="GOLGI TO ER TRAFFIC PROTEIN 4 HOMOLOG"/>
    <property type="match status" value="1"/>
</dbReference>
<comment type="subcellular location">
    <subcellularLocation>
        <location evidence="1">Cytoplasm</location>
        <location evidence="1">Cytosol</location>
    </subcellularLocation>
</comment>
<accession>A0A2V0PCF3</accession>